<dbReference type="InterPro" id="IPR036249">
    <property type="entry name" value="Thioredoxin-like_sf"/>
</dbReference>
<dbReference type="AlphaFoldDB" id="A0A495MAX4"/>
<organism evidence="8 9">
    <name type="scientific">Flavobacterium endophyticum</name>
    <dbReference type="NCBI Taxonomy" id="1540163"/>
    <lineage>
        <taxon>Bacteria</taxon>
        <taxon>Pseudomonadati</taxon>
        <taxon>Bacteroidota</taxon>
        <taxon>Flavobacteriia</taxon>
        <taxon>Flavobacteriales</taxon>
        <taxon>Flavobacteriaceae</taxon>
        <taxon>Flavobacterium</taxon>
    </lineage>
</organism>
<dbReference type="InterPro" id="IPR018219">
    <property type="entry name" value="Tpx_CS"/>
</dbReference>
<name>A0A495MAX4_9FLAO</name>
<evidence type="ECO:0000256" key="3">
    <source>
        <dbReference type="ARBA" id="ARBA00023002"/>
    </source>
</evidence>
<feature type="disulfide bond" description="Redox-active" evidence="6">
    <location>
        <begin position="60"/>
        <end position="94"/>
    </location>
</feature>
<dbReference type="CDD" id="cd03014">
    <property type="entry name" value="PRX_Atyp2cys"/>
    <property type="match status" value="1"/>
</dbReference>
<dbReference type="Gene3D" id="3.40.30.10">
    <property type="entry name" value="Glutaredoxin"/>
    <property type="match status" value="1"/>
</dbReference>
<keyword evidence="9" id="KW-1185">Reference proteome</keyword>
<keyword evidence="2 6" id="KW-0049">Antioxidant</keyword>
<dbReference type="GO" id="GO:0008379">
    <property type="term" value="F:thioredoxin peroxidase activity"/>
    <property type="evidence" value="ECO:0007669"/>
    <property type="project" value="UniProtKB-UniRule"/>
</dbReference>
<dbReference type="InterPro" id="IPR050455">
    <property type="entry name" value="Tpx_Peroxidase_subfamily"/>
</dbReference>
<feature type="domain" description="Thioredoxin" evidence="7">
    <location>
        <begin position="18"/>
        <end position="165"/>
    </location>
</feature>
<evidence type="ECO:0000256" key="4">
    <source>
        <dbReference type="ARBA" id="ARBA00023157"/>
    </source>
</evidence>
<keyword evidence="3 6" id="KW-0560">Oxidoreductase</keyword>
<dbReference type="InterPro" id="IPR002065">
    <property type="entry name" value="TPX"/>
</dbReference>
<evidence type="ECO:0000256" key="6">
    <source>
        <dbReference type="HAMAP-Rule" id="MF_00269"/>
    </source>
</evidence>
<evidence type="ECO:0000313" key="8">
    <source>
        <dbReference type="EMBL" id="RKS23114.1"/>
    </source>
</evidence>
<comment type="subunit">
    <text evidence="6">Homodimer.</text>
</comment>
<dbReference type="Proteomes" id="UP000277579">
    <property type="component" value="Unassembled WGS sequence"/>
</dbReference>
<accession>A0A495MAX4</accession>
<dbReference type="PROSITE" id="PS01265">
    <property type="entry name" value="TPX"/>
    <property type="match status" value="1"/>
</dbReference>
<comment type="catalytic activity">
    <reaction evidence="6">
        <text>a hydroperoxide + [thioredoxin]-dithiol = an alcohol + [thioredoxin]-disulfide + H2O</text>
        <dbReference type="Rhea" id="RHEA:62620"/>
        <dbReference type="Rhea" id="RHEA-COMP:10698"/>
        <dbReference type="Rhea" id="RHEA-COMP:10700"/>
        <dbReference type="ChEBI" id="CHEBI:15377"/>
        <dbReference type="ChEBI" id="CHEBI:29950"/>
        <dbReference type="ChEBI" id="CHEBI:30879"/>
        <dbReference type="ChEBI" id="CHEBI:35924"/>
        <dbReference type="ChEBI" id="CHEBI:50058"/>
        <dbReference type="EC" id="1.11.1.24"/>
    </reaction>
</comment>
<dbReference type="SUPFAM" id="SSF52833">
    <property type="entry name" value="Thioredoxin-like"/>
    <property type="match status" value="1"/>
</dbReference>
<comment type="similarity">
    <text evidence="6">Belongs to the peroxiredoxin family. Tpx subfamily.</text>
</comment>
<evidence type="ECO:0000256" key="1">
    <source>
        <dbReference type="ARBA" id="ARBA00022559"/>
    </source>
</evidence>
<dbReference type="OrthoDB" id="9781543at2"/>
<gene>
    <name evidence="6" type="primary">tpx</name>
    <name evidence="8" type="ORF">CLV94_2017</name>
</gene>
<dbReference type="NCBIfam" id="NF001808">
    <property type="entry name" value="PRK00522.1"/>
    <property type="match status" value="1"/>
</dbReference>
<dbReference type="EC" id="1.11.1.24" evidence="6"/>
<dbReference type="PANTHER" id="PTHR43110">
    <property type="entry name" value="THIOL PEROXIDASE"/>
    <property type="match status" value="1"/>
</dbReference>
<feature type="active site" description="Cysteine sulfenic acid (-SOH) intermediate" evidence="6">
    <location>
        <position position="60"/>
    </location>
</feature>
<dbReference type="PANTHER" id="PTHR43110:SF1">
    <property type="entry name" value="THIOL PEROXIDASE"/>
    <property type="match status" value="1"/>
</dbReference>
<dbReference type="InterPro" id="IPR013766">
    <property type="entry name" value="Thioredoxin_domain"/>
</dbReference>
<evidence type="ECO:0000259" key="7">
    <source>
        <dbReference type="PROSITE" id="PS51352"/>
    </source>
</evidence>
<evidence type="ECO:0000313" key="9">
    <source>
        <dbReference type="Proteomes" id="UP000277579"/>
    </source>
</evidence>
<comment type="function">
    <text evidence="6">Thiol-specific peroxidase that catalyzes the reduction of hydrogen peroxide and organic hydroperoxides to water and alcohols, respectively. Plays a role in cell protection against oxidative stress by detoxifying peroxides.</text>
</comment>
<dbReference type="RefSeq" id="WP_121376340.1">
    <property type="nucleotide sequence ID" value="NZ_RBLC01000002.1"/>
</dbReference>
<evidence type="ECO:0000256" key="2">
    <source>
        <dbReference type="ARBA" id="ARBA00022862"/>
    </source>
</evidence>
<dbReference type="HAMAP" id="MF_00269">
    <property type="entry name" value="Tpx"/>
    <property type="match status" value="1"/>
</dbReference>
<sequence>MATVTLGGNPVKTSGELPKIGSKAPDFKLVNKDLGVVSLSDFTGKKLVLNIFPSIDTGTCAASVRNFNAKASGLENTTVLCISRDLPFAQKRFCGAEGLENVVNLSDFRDGSFGKDYGLEIADSALAGLHSRVVVVLDENGTVLHTEQVSEIANEPNYESALAVL</sequence>
<evidence type="ECO:0000256" key="5">
    <source>
        <dbReference type="ARBA" id="ARBA00023284"/>
    </source>
</evidence>
<reference evidence="8 9" key="1">
    <citation type="submission" date="2018-10" db="EMBL/GenBank/DDBJ databases">
        <title>Genomic Encyclopedia of Archaeal and Bacterial Type Strains, Phase II (KMG-II): from individual species to whole genera.</title>
        <authorList>
            <person name="Goeker M."/>
        </authorList>
    </citation>
    <scope>NUCLEOTIDE SEQUENCE [LARGE SCALE GENOMIC DNA]</scope>
    <source>
        <strain evidence="8 9">DSM 29537</strain>
    </source>
</reference>
<dbReference type="InterPro" id="IPR013740">
    <property type="entry name" value="Redoxin"/>
</dbReference>
<dbReference type="PROSITE" id="PS51352">
    <property type="entry name" value="THIOREDOXIN_2"/>
    <property type="match status" value="1"/>
</dbReference>
<comment type="miscellaneous">
    <text evidence="6">The active site is a conserved redox-active cysteine residue, the peroxidatic cysteine (C(P)), which makes the nucleophilic attack on the peroxide substrate. The peroxide oxidizes the C(P)-SH to cysteine sulfenic acid (C(P)-SOH), which then reacts with another cysteine residue, the resolving cysteine (C(R)), to form a disulfide bridge. The disulfide is subsequently reduced by an appropriate electron donor to complete the catalytic cycle. In this atypical 2-Cys peroxiredoxin, C(R) is present in the same subunit to form an intramolecular disulfide. The disulfide is subsequently reduced by thioredoxin.</text>
</comment>
<dbReference type="EMBL" id="RBLC01000002">
    <property type="protein sequence ID" value="RKS23114.1"/>
    <property type="molecule type" value="Genomic_DNA"/>
</dbReference>
<keyword evidence="5 6" id="KW-0676">Redox-active center</keyword>
<comment type="caution">
    <text evidence="8">The sequence shown here is derived from an EMBL/GenBank/DDBJ whole genome shotgun (WGS) entry which is preliminary data.</text>
</comment>
<protein>
    <recommendedName>
        <fullName evidence="6">Thiol peroxidase</fullName>
        <shortName evidence="6">Tpx</shortName>
        <ecNumber evidence="6">1.11.1.24</ecNumber>
    </recommendedName>
    <alternativeName>
        <fullName evidence="6">Peroxiredoxin tpx</fullName>
        <shortName evidence="6">Prx</shortName>
    </alternativeName>
    <alternativeName>
        <fullName evidence="6">Thioredoxin peroxidase</fullName>
    </alternativeName>
    <alternativeName>
        <fullName evidence="6">Thioredoxin-dependent peroxiredoxin</fullName>
    </alternativeName>
</protein>
<keyword evidence="1 6" id="KW-0575">Peroxidase</keyword>
<dbReference type="Pfam" id="PF08534">
    <property type="entry name" value="Redoxin"/>
    <property type="match status" value="1"/>
</dbReference>
<proteinExistence type="inferred from homology"/>
<keyword evidence="4 6" id="KW-1015">Disulfide bond</keyword>